<dbReference type="InParanoid" id="A0DP34"/>
<dbReference type="GeneID" id="5037983"/>
<evidence type="ECO:0000313" key="2">
    <source>
        <dbReference type="EMBL" id="CAK84801.1"/>
    </source>
</evidence>
<feature type="region of interest" description="Disordered" evidence="1">
    <location>
        <begin position="41"/>
        <end position="64"/>
    </location>
</feature>
<dbReference type="RefSeq" id="XP_001452198.1">
    <property type="nucleotide sequence ID" value="XM_001452161.1"/>
</dbReference>
<protein>
    <submittedName>
        <fullName evidence="2">Uncharacterized protein</fullName>
    </submittedName>
</protein>
<evidence type="ECO:0000256" key="1">
    <source>
        <dbReference type="SAM" id="MobiDB-lite"/>
    </source>
</evidence>
<name>A0DP34_PARTE</name>
<reference evidence="2 3" key="1">
    <citation type="journal article" date="2006" name="Nature">
        <title>Global trends of whole-genome duplications revealed by the ciliate Paramecium tetraurelia.</title>
        <authorList>
            <consortium name="Genoscope"/>
            <person name="Aury J.-M."/>
            <person name="Jaillon O."/>
            <person name="Duret L."/>
            <person name="Noel B."/>
            <person name="Jubin C."/>
            <person name="Porcel B.M."/>
            <person name="Segurens B."/>
            <person name="Daubin V."/>
            <person name="Anthouard V."/>
            <person name="Aiach N."/>
            <person name="Arnaiz O."/>
            <person name="Billaut A."/>
            <person name="Beisson J."/>
            <person name="Blanc I."/>
            <person name="Bouhouche K."/>
            <person name="Camara F."/>
            <person name="Duharcourt S."/>
            <person name="Guigo R."/>
            <person name="Gogendeau D."/>
            <person name="Katinka M."/>
            <person name="Keller A.-M."/>
            <person name="Kissmehl R."/>
            <person name="Klotz C."/>
            <person name="Koll F."/>
            <person name="Le Moue A."/>
            <person name="Lepere C."/>
            <person name="Malinsky S."/>
            <person name="Nowacki M."/>
            <person name="Nowak J.K."/>
            <person name="Plattner H."/>
            <person name="Poulain J."/>
            <person name="Ruiz F."/>
            <person name="Serrano V."/>
            <person name="Zagulski M."/>
            <person name="Dessen P."/>
            <person name="Betermier M."/>
            <person name="Weissenbach J."/>
            <person name="Scarpelli C."/>
            <person name="Schachter V."/>
            <person name="Sperling L."/>
            <person name="Meyer E."/>
            <person name="Cohen J."/>
            <person name="Wincker P."/>
        </authorList>
    </citation>
    <scope>NUCLEOTIDE SEQUENCE [LARGE SCALE GENOMIC DNA]</scope>
    <source>
        <strain evidence="2 3">Stock d4-2</strain>
    </source>
</reference>
<evidence type="ECO:0000313" key="3">
    <source>
        <dbReference type="Proteomes" id="UP000000600"/>
    </source>
</evidence>
<accession>A0DP34</accession>
<dbReference type="HOGENOM" id="CLU_2872462_0_0_1"/>
<organism evidence="2 3">
    <name type="scientific">Paramecium tetraurelia</name>
    <dbReference type="NCBI Taxonomy" id="5888"/>
    <lineage>
        <taxon>Eukaryota</taxon>
        <taxon>Sar</taxon>
        <taxon>Alveolata</taxon>
        <taxon>Ciliophora</taxon>
        <taxon>Intramacronucleata</taxon>
        <taxon>Oligohymenophorea</taxon>
        <taxon>Peniculida</taxon>
        <taxon>Parameciidae</taxon>
        <taxon>Paramecium</taxon>
    </lineage>
</organism>
<dbReference type="EMBL" id="CT868528">
    <property type="protein sequence ID" value="CAK84801.1"/>
    <property type="molecule type" value="Genomic_DNA"/>
</dbReference>
<sequence length="64" mass="7691">MDIEIFTRRNLKIYNIPKIQEGYIPKCALFLNKNHHEKAMRRTTEFEGNTPRFYNPHPNKQTSV</sequence>
<keyword evidence="3" id="KW-1185">Reference proteome</keyword>
<proteinExistence type="predicted"/>
<gene>
    <name evidence="2" type="ORF">GSPATT00039709001</name>
</gene>
<dbReference type="KEGG" id="ptm:GSPATT00039709001"/>
<dbReference type="AlphaFoldDB" id="A0DP34"/>
<dbReference type="Proteomes" id="UP000000600">
    <property type="component" value="Unassembled WGS sequence"/>
</dbReference>